<proteinExistence type="predicted"/>
<gene>
    <name evidence="1" type="ORF">DY000_02045790</name>
</gene>
<comment type="caution">
    <text evidence="1">The sequence shown here is derived from an EMBL/GenBank/DDBJ whole genome shotgun (WGS) entry which is preliminary data.</text>
</comment>
<keyword evidence="2" id="KW-1185">Reference proteome</keyword>
<evidence type="ECO:0000313" key="1">
    <source>
        <dbReference type="EMBL" id="KAF3605488.1"/>
    </source>
</evidence>
<sequence length="172" mass="18566">MSSTIESHSISSSVDLSSIHHSNKRNGNVGVTVPVPWLSFGAYAGQLLACNPSPFSPFALYSTAIDRMSSEQSLLRVIDSEINTALQIDDPDLVNGSPAKLVVELSKQELVQAAVLLHPSFVTVNNIKGGKVSIAILGAEIDRLSPPALLKQFEEILASKPEDKNRLFAWDK</sequence>
<dbReference type="Proteomes" id="UP000266723">
    <property type="component" value="Unassembled WGS sequence"/>
</dbReference>
<organism evidence="1 2">
    <name type="scientific">Brassica cretica</name>
    <name type="common">Mustard</name>
    <dbReference type="NCBI Taxonomy" id="69181"/>
    <lineage>
        <taxon>Eukaryota</taxon>
        <taxon>Viridiplantae</taxon>
        <taxon>Streptophyta</taxon>
        <taxon>Embryophyta</taxon>
        <taxon>Tracheophyta</taxon>
        <taxon>Spermatophyta</taxon>
        <taxon>Magnoliopsida</taxon>
        <taxon>eudicotyledons</taxon>
        <taxon>Gunneridae</taxon>
        <taxon>Pentapetalae</taxon>
        <taxon>rosids</taxon>
        <taxon>malvids</taxon>
        <taxon>Brassicales</taxon>
        <taxon>Brassicaceae</taxon>
        <taxon>Brassiceae</taxon>
        <taxon>Brassica</taxon>
    </lineage>
</organism>
<evidence type="ECO:0000313" key="2">
    <source>
        <dbReference type="Proteomes" id="UP000266723"/>
    </source>
</evidence>
<accession>A0ABQ7EP32</accession>
<reference evidence="1 2" key="1">
    <citation type="journal article" date="2020" name="BMC Genomics">
        <title>Intraspecific diversification of the crop wild relative Brassica cretica Lam. using demographic model selection.</title>
        <authorList>
            <person name="Kioukis A."/>
            <person name="Michalopoulou V.A."/>
            <person name="Briers L."/>
            <person name="Pirintsos S."/>
            <person name="Studholme D.J."/>
            <person name="Pavlidis P."/>
            <person name="Sarris P.F."/>
        </authorList>
    </citation>
    <scope>NUCLEOTIDE SEQUENCE [LARGE SCALE GENOMIC DNA]</scope>
    <source>
        <strain evidence="2">cv. PFS-1207/04</strain>
    </source>
</reference>
<dbReference type="PANTHER" id="PTHR17630:SF97">
    <property type="entry name" value="ENDO-1,31,4-BETA-D-GLUCANASE-LIKE"/>
    <property type="match status" value="1"/>
</dbReference>
<dbReference type="PANTHER" id="PTHR17630">
    <property type="entry name" value="DIENELACTONE HYDROLASE"/>
    <property type="match status" value="1"/>
</dbReference>
<dbReference type="EMBL" id="QGKV02000297">
    <property type="protein sequence ID" value="KAF3605488.1"/>
    <property type="molecule type" value="Genomic_DNA"/>
</dbReference>
<protein>
    <submittedName>
        <fullName evidence="1">Uncharacterized protein</fullName>
    </submittedName>
</protein>
<name>A0ABQ7EP32_BRACR</name>